<reference evidence="1 2" key="1">
    <citation type="submission" date="2021-03" db="EMBL/GenBank/DDBJ databases">
        <title>Genomic Encyclopedia of Type Strains, Phase III (KMG-III): the genomes of soil and plant-associated and newly described type strains.</title>
        <authorList>
            <person name="Whitman W."/>
        </authorList>
    </citation>
    <scope>NUCLEOTIDE SEQUENCE [LARGE SCALE GENOMIC DNA]</scope>
    <source>
        <strain evidence="1 2">IMMIB AFH-6</strain>
    </source>
</reference>
<protein>
    <recommendedName>
        <fullName evidence="3">DUF465 domain-containing protein</fullName>
    </recommendedName>
</protein>
<accession>A0ABS4SDM1</accession>
<evidence type="ECO:0000313" key="2">
    <source>
        <dbReference type="Proteomes" id="UP000781958"/>
    </source>
</evidence>
<sequence length="57" mass="6821">METSETEAVASLRHRHAELEAQLHAEYARPRPDDMTLKRLKLEKLYVKEQIDHERLH</sequence>
<dbReference type="Pfam" id="PF04325">
    <property type="entry name" value="DUF465"/>
    <property type="match status" value="1"/>
</dbReference>
<dbReference type="Proteomes" id="UP000781958">
    <property type="component" value="Unassembled WGS sequence"/>
</dbReference>
<proteinExistence type="predicted"/>
<name>A0ABS4SDM1_9PROT</name>
<keyword evidence="2" id="KW-1185">Reference proteome</keyword>
<evidence type="ECO:0000313" key="1">
    <source>
        <dbReference type="EMBL" id="MBP2290654.1"/>
    </source>
</evidence>
<dbReference type="InterPro" id="IPR038444">
    <property type="entry name" value="DUF465_sf"/>
</dbReference>
<dbReference type="Gene3D" id="6.10.280.50">
    <property type="match status" value="1"/>
</dbReference>
<organism evidence="1 2">
    <name type="scientific">Azospirillum rugosum</name>
    <dbReference type="NCBI Taxonomy" id="416170"/>
    <lineage>
        <taxon>Bacteria</taxon>
        <taxon>Pseudomonadati</taxon>
        <taxon>Pseudomonadota</taxon>
        <taxon>Alphaproteobacteria</taxon>
        <taxon>Rhodospirillales</taxon>
        <taxon>Azospirillaceae</taxon>
        <taxon>Azospirillum</taxon>
    </lineage>
</organism>
<gene>
    <name evidence="1" type="ORF">J2851_000391</name>
</gene>
<evidence type="ECO:0008006" key="3">
    <source>
        <dbReference type="Google" id="ProtNLM"/>
    </source>
</evidence>
<dbReference type="RefSeq" id="WP_209763015.1">
    <property type="nucleotide sequence ID" value="NZ_JAGINP010000001.1"/>
</dbReference>
<comment type="caution">
    <text evidence="1">The sequence shown here is derived from an EMBL/GenBank/DDBJ whole genome shotgun (WGS) entry which is preliminary data.</text>
</comment>
<dbReference type="InterPro" id="IPR007420">
    <property type="entry name" value="DUF465"/>
</dbReference>
<dbReference type="EMBL" id="JAGINP010000001">
    <property type="protein sequence ID" value="MBP2290654.1"/>
    <property type="molecule type" value="Genomic_DNA"/>
</dbReference>